<comment type="caution">
    <text evidence="3">The sequence shown here is derived from an EMBL/GenBank/DDBJ whole genome shotgun (WGS) entry which is preliminary data.</text>
</comment>
<feature type="domain" description="Putative cyclic diguanylate phosphodiesterase CSS motif-containing" evidence="2">
    <location>
        <begin position="50"/>
        <end position="228"/>
    </location>
</feature>
<keyword evidence="1" id="KW-0472">Membrane</keyword>
<sequence length="266" mass="29052">MPLRTSRSSHALLTLPTLLLIGLAPVAFGLLVMAWQVNKQLDESSILALRDARLGVDSLIDSLHGASNKVLNLAEYPCDKALPALHSEVVGNPELRSLTLVRENRAYCSTLRGESGLLVDPGDYFNHRLRLEAGNDNTPDSAILYYRLQEYPYGVLAVADGEILQRILRGTRQPESVKLQFGPTLIGATGEVQDSLHALESEPDMSQVSPVYGYTIHIIHPPGHAARQLLDNSMVVAPSLLLVGIMTAAGSYWAMQRRRRGVGRAV</sequence>
<dbReference type="InterPro" id="IPR024744">
    <property type="entry name" value="CSS-motif_dom"/>
</dbReference>
<dbReference type="EMBL" id="LUCV01000040">
    <property type="protein sequence ID" value="OAI86268.1"/>
    <property type="molecule type" value="Genomic_DNA"/>
</dbReference>
<dbReference type="Pfam" id="PF12792">
    <property type="entry name" value="CSS-motif"/>
    <property type="match status" value="1"/>
</dbReference>
<name>A0A177SCS3_PSEPU</name>
<evidence type="ECO:0000256" key="1">
    <source>
        <dbReference type="SAM" id="Phobius"/>
    </source>
</evidence>
<accession>A0A177SCS3</accession>
<dbReference type="RefSeq" id="WP_064304121.1">
    <property type="nucleotide sequence ID" value="NZ_LUCV01000040.1"/>
</dbReference>
<evidence type="ECO:0000313" key="4">
    <source>
        <dbReference type="Proteomes" id="UP000077752"/>
    </source>
</evidence>
<proteinExistence type="predicted"/>
<evidence type="ECO:0000313" key="3">
    <source>
        <dbReference type="EMBL" id="OAI86268.1"/>
    </source>
</evidence>
<feature type="transmembrane region" description="Helical" evidence="1">
    <location>
        <begin position="235"/>
        <end position="255"/>
    </location>
</feature>
<keyword evidence="1" id="KW-1133">Transmembrane helix</keyword>
<protein>
    <recommendedName>
        <fullName evidence="2">Putative cyclic diguanylate phosphodiesterase CSS motif-containing domain-containing protein</fullName>
    </recommendedName>
</protein>
<dbReference type="AlphaFoldDB" id="A0A177SCS3"/>
<gene>
    <name evidence="3" type="ORF">AYO28_00845</name>
</gene>
<dbReference type="Proteomes" id="UP000077752">
    <property type="component" value="Unassembled WGS sequence"/>
</dbReference>
<feature type="transmembrane region" description="Helical" evidence="1">
    <location>
        <begin position="12"/>
        <end position="35"/>
    </location>
</feature>
<reference evidence="3 4" key="1">
    <citation type="submission" date="2016-03" db="EMBL/GenBank/DDBJ databases">
        <title>Draft Genome Assembly of Pseudomonas putida strain CBF10-2.</title>
        <authorList>
            <person name="Iyer R.S."/>
            <person name="Damania A."/>
        </authorList>
    </citation>
    <scope>NUCLEOTIDE SEQUENCE [LARGE SCALE GENOMIC DNA]</scope>
    <source>
        <strain evidence="3 4">CBF10-2</strain>
    </source>
</reference>
<keyword evidence="1" id="KW-0812">Transmembrane</keyword>
<organism evidence="3 4">
    <name type="scientific">Pseudomonas putida</name>
    <name type="common">Arthrobacter siderocapsulatus</name>
    <dbReference type="NCBI Taxonomy" id="303"/>
    <lineage>
        <taxon>Bacteria</taxon>
        <taxon>Pseudomonadati</taxon>
        <taxon>Pseudomonadota</taxon>
        <taxon>Gammaproteobacteria</taxon>
        <taxon>Pseudomonadales</taxon>
        <taxon>Pseudomonadaceae</taxon>
        <taxon>Pseudomonas</taxon>
    </lineage>
</organism>
<evidence type="ECO:0000259" key="2">
    <source>
        <dbReference type="Pfam" id="PF12792"/>
    </source>
</evidence>